<dbReference type="GO" id="GO:0005509">
    <property type="term" value="F:calcium ion binding"/>
    <property type="evidence" value="ECO:0007669"/>
    <property type="project" value="InterPro"/>
</dbReference>
<dbReference type="AlphaFoldDB" id="A0A564WEX8"/>
<dbReference type="InterPro" id="IPR018511">
    <property type="entry name" value="Hemolysin-typ_Ca-bd_CS"/>
</dbReference>
<dbReference type="Pfam" id="PF00353">
    <property type="entry name" value="HemolysinCabind"/>
    <property type="match status" value="4"/>
</dbReference>
<evidence type="ECO:0000313" key="5">
    <source>
        <dbReference type="Proteomes" id="UP000326641"/>
    </source>
</evidence>
<evidence type="ECO:0000313" key="4">
    <source>
        <dbReference type="EMBL" id="VUX46548.1"/>
    </source>
</evidence>
<keyword evidence="2" id="KW-0964">Secreted</keyword>
<proteinExistence type="predicted"/>
<comment type="subcellular location">
    <subcellularLocation>
        <location evidence="1">Secreted</location>
    </subcellularLocation>
</comment>
<dbReference type="GO" id="GO:0016788">
    <property type="term" value="F:hydrolase activity, acting on ester bonds"/>
    <property type="evidence" value="ECO:0007669"/>
    <property type="project" value="UniProtKB-ARBA"/>
</dbReference>
<dbReference type="PANTHER" id="PTHR38340">
    <property type="entry name" value="S-LAYER PROTEIN"/>
    <property type="match status" value="1"/>
</dbReference>
<dbReference type="Pfam" id="PF13472">
    <property type="entry name" value="Lipase_GDSL_2"/>
    <property type="match status" value="1"/>
</dbReference>
<accession>A0A564WEX8</accession>
<dbReference type="PANTHER" id="PTHR38340:SF1">
    <property type="entry name" value="S-LAYER PROTEIN"/>
    <property type="match status" value="1"/>
</dbReference>
<protein>
    <recommendedName>
        <fullName evidence="3">SGNH hydrolase-type esterase domain-containing protein</fullName>
    </recommendedName>
</protein>
<evidence type="ECO:0000256" key="2">
    <source>
        <dbReference type="ARBA" id="ARBA00022525"/>
    </source>
</evidence>
<dbReference type="Gene3D" id="3.40.50.1110">
    <property type="entry name" value="SGNH hydrolase"/>
    <property type="match status" value="1"/>
</dbReference>
<dbReference type="InterPro" id="IPR001343">
    <property type="entry name" value="Hemolysn_Ca-bd"/>
</dbReference>
<comment type="caution">
    <text evidence="4">The sequence shown here is derived from an EMBL/GenBank/DDBJ whole genome shotgun (WGS) entry which is preliminary data.</text>
</comment>
<dbReference type="Gene3D" id="2.150.10.10">
    <property type="entry name" value="Serralysin-like metalloprotease, C-terminal"/>
    <property type="match status" value="2"/>
</dbReference>
<dbReference type="PRINTS" id="PR00313">
    <property type="entry name" value="CABNDNGRPT"/>
</dbReference>
<dbReference type="InterPro" id="IPR036514">
    <property type="entry name" value="SGNH_hydro_sf"/>
</dbReference>
<evidence type="ECO:0000256" key="1">
    <source>
        <dbReference type="ARBA" id="ARBA00004613"/>
    </source>
</evidence>
<dbReference type="Proteomes" id="UP000326641">
    <property type="component" value="Unassembled WGS sequence"/>
</dbReference>
<dbReference type="GO" id="GO:0005576">
    <property type="term" value="C:extracellular region"/>
    <property type="evidence" value="ECO:0007669"/>
    <property type="project" value="UniProtKB-SubCell"/>
</dbReference>
<keyword evidence="5" id="KW-1185">Reference proteome</keyword>
<dbReference type="InterPro" id="IPR050557">
    <property type="entry name" value="RTX_toxin/Mannuronan_C5-epim"/>
</dbReference>
<evidence type="ECO:0000259" key="3">
    <source>
        <dbReference type="Pfam" id="PF13472"/>
    </source>
</evidence>
<name>A0A564WEX8_9PROT</name>
<dbReference type="InterPro" id="IPR013830">
    <property type="entry name" value="SGNH_hydro"/>
</dbReference>
<dbReference type="EMBL" id="UXAT02000017">
    <property type="protein sequence ID" value="VUX46548.1"/>
    <property type="molecule type" value="Genomic_DNA"/>
</dbReference>
<organism evidence="4 5">
    <name type="scientific">Candidatus Defluviicoccus seviourii</name>
    <dbReference type="NCBI Taxonomy" id="2565273"/>
    <lineage>
        <taxon>Bacteria</taxon>
        <taxon>Pseudomonadati</taxon>
        <taxon>Pseudomonadota</taxon>
        <taxon>Alphaproteobacteria</taxon>
        <taxon>Rhodospirillales</taxon>
        <taxon>Rhodospirillaceae</taxon>
        <taxon>Defluviicoccus</taxon>
    </lineage>
</organism>
<sequence length="761" mass="81530">MALTIMPLGDSITVGISDKDDFGKDVRATLGGYRKILYEKLGDKIEFIGEAVDREGESVSPAWPDLDERAELGSHSGFPGIYSGTYTEQYDPNNHKFSSYNLINKIDSLFLKFQPEAVILMIGSNDLNREERLKYSGMTTSYSDDPIKGSIAKQAAHDRVGAIIDEIRNADTDPNTAGVQKNIDIHIFVATVPPPQDVDNLSLWPGDTEISGYSNTANFVGPNPAGLAGWDWNLGILASVQEKLDAGDTKVHFVDMRESFNEIGSMTALSLDPSGLHPSETGYANIAEKWKDALEDVFPELKPSSTTIPEDLSEAFAAYATSVSGGQPVVSLGEGDGKDQVVAFQFIFEPPATITAATLTLEMKPGHSWVDTDELLFFDNISTRGPEGKKFGNAHISYLYHHDGLPLHETSTVTFDLLSIDTKTGKENLVDLLDGGLGTGYLGVVYADDAIISSAQLDVTGDFGDHEAGTTRSIAGTGISQRYLGGGNDSAGGHSVDWIYGESGNDTIWGYDGDDTLFGGKGNDSLAGGDDDDLIVGGDDNDTLDGQNGNDSIYGDLGHERNEGNDVINGGNGEDQVLAGGGSDTVYGGLDDDWLNGQWGSDWVSGDGGNDVIIGEDGNDTLYGGSGDDYFLAGKGGDYATGGAGNDTITFDDILQTSKLYGFDKIRGFDNPGPKAGDVIDLSPIDARPDIDGNQAFKLVPADKPQWGGVRAFDHSWDNSTMVQGWIGPTPYAPHGDWFQFWILDGPDVHARDYTEEDFVL</sequence>
<reference evidence="4" key="1">
    <citation type="submission" date="2018-11" db="EMBL/GenBank/DDBJ databases">
        <authorList>
            <person name="Onetto C."/>
        </authorList>
    </citation>
    <scope>NUCLEOTIDE SEQUENCE [LARGE SCALE GENOMIC DNA]</scope>
</reference>
<gene>
    <name evidence="4" type="ORF">DF3PA_240003</name>
</gene>
<dbReference type="SUPFAM" id="SSF51120">
    <property type="entry name" value="beta-Roll"/>
    <property type="match status" value="2"/>
</dbReference>
<dbReference type="SUPFAM" id="SSF52266">
    <property type="entry name" value="SGNH hydrolase"/>
    <property type="match status" value="1"/>
</dbReference>
<dbReference type="PROSITE" id="PS00330">
    <property type="entry name" value="HEMOLYSIN_CALCIUM"/>
    <property type="match status" value="3"/>
</dbReference>
<dbReference type="InterPro" id="IPR011049">
    <property type="entry name" value="Serralysin-like_metalloprot_C"/>
</dbReference>
<feature type="domain" description="SGNH hydrolase-type esterase" evidence="3">
    <location>
        <begin position="101"/>
        <end position="284"/>
    </location>
</feature>